<dbReference type="AlphaFoldDB" id="B9REK6"/>
<evidence type="ECO:0000313" key="2">
    <source>
        <dbReference type="Proteomes" id="UP000008311"/>
    </source>
</evidence>
<name>B9REK6_RICCO</name>
<reference evidence="2" key="1">
    <citation type="journal article" date="2010" name="Nat. Biotechnol.">
        <title>Draft genome sequence of the oilseed species Ricinus communis.</title>
        <authorList>
            <person name="Chan A.P."/>
            <person name="Crabtree J."/>
            <person name="Zhao Q."/>
            <person name="Lorenzi H."/>
            <person name="Orvis J."/>
            <person name="Puiu D."/>
            <person name="Melake-Berhan A."/>
            <person name="Jones K.M."/>
            <person name="Redman J."/>
            <person name="Chen G."/>
            <person name="Cahoon E.B."/>
            <person name="Gedil M."/>
            <person name="Stanke M."/>
            <person name="Haas B.J."/>
            <person name="Wortman J.R."/>
            <person name="Fraser-Liggett C.M."/>
            <person name="Ravel J."/>
            <person name="Rabinowicz P.D."/>
        </authorList>
    </citation>
    <scope>NUCLEOTIDE SEQUENCE [LARGE SCALE GENOMIC DNA]</scope>
    <source>
        <strain evidence="2">cv. Hale</strain>
    </source>
</reference>
<dbReference type="EMBL" id="EQ973776">
    <property type="protein sequence ID" value="EEF50209.1"/>
    <property type="molecule type" value="Genomic_DNA"/>
</dbReference>
<sequence length="76" mass="8597">MSEIIKDVMQPLLKRIKKSSWALLEPPLASLRYLRDVSLDFPFLNVAVSFWDSNAHVFWFGTSEAYSGPFGGLFAS</sequence>
<keyword evidence="2" id="KW-1185">Reference proteome</keyword>
<gene>
    <name evidence="1" type="ORF">RCOM_1773240</name>
</gene>
<evidence type="ECO:0000313" key="1">
    <source>
        <dbReference type="EMBL" id="EEF50209.1"/>
    </source>
</evidence>
<protein>
    <submittedName>
        <fullName evidence="1">Uncharacterized protein</fullName>
    </submittedName>
</protein>
<proteinExistence type="predicted"/>
<dbReference type="InParanoid" id="B9REK6"/>
<accession>B9REK6</accession>
<dbReference type="Proteomes" id="UP000008311">
    <property type="component" value="Unassembled WGS sequence"/>
</dbReference>
<organism evidence="1 2">
    <name type="scientific">Ricinus communis</name>
    <name type="common">Castor bean</name>
    <dbReference type="NCBI Taxonomy" id="3988"/>
    <lineage>
        <taxon>Eukaryota</taxon>
        <taxon>Viridiplantae</taxon>
        <taxon>Streptophyta</taxon>
        <taxon>Embryophyta</taxon>
        <taxon>Tracheophyta</taxon>
        <taxon>Spermatophyta</taxon>
        <taxon>Magnoliopsida</taxon>
        <taxon>eudicotyledons</taxon>
        <taxon>Gunneridae</taxon>
        <taxon>Pentapetalae</taxon>
        <taxon>rosids</taxon>
        <taxon>fabids</taxon>
        <taxon>Malpighiales</taxon>
        <taxon>Euphorbiaceae</taxon>
        <taxon>Acalyphoideae</taxon>
        <taxon>Acalypheae</taxon>
        <taxon>Ricinus</taxon>
    </lineage>
</organism>